<keyword evidence="2" id="KW-0808">Transferase</keyword>
<reference evidence="2 3" key="1">
    <citation type="submission" date="2010-10" db="EMBL/GenBank/DDBJ databases">
        <authorList>
            <person name="Durkin A.S."/>
            <person name="Madupu R."/>
            <person name="Torralba M."/>
            <person name="Gillis M."/>
            <person name="Methe B."/>
            <person name="Sutton G."/>
            <person name="Nelson K.E."/>
        </authorList>
    </citation>
    <scope>NUCLEOTIDE SEQUENCE [LARGE SCALE GENOMIC DNA]</scope>
    <source>
        <strain evidence="2 3">F0405</strain>
    </source>
</reference>
<evidence type="ECO:0000313" key="3">
    <source>
        <dbReference type="Proteomes" id="UP000003812"/>
    </source>
</evidence>
<dbReference type="InterPro" id="IPR016181">
    <property type="entry name" value="Acyl_CoA_acyltransferase"/>
</dbReference>
<comment type="caution">
    <text evidence="2">The sequence shown here is derived from an EMBL/GenBank/DDBJ whole genome shotgun (WGS) entry which is preliminary data.</text>
</comment>
<evidence type="ECO:0000259" key="1">
    <source>
        <dbReference type="PROSITE" id="PS51186"/>
    </source>
</evidence>
<gene>
    <name evidence="2" type="ORF">HMPREF9626_1183</name>
</gene>
<dbReference type="InterPro" id="IPR000182">
    <property type="entry name" value="GNAT_dom"/>
</dbReference>
<dbReference type="PROSITE" id="PS51186">
    <property type="entry name" value="GNAT"/>
    <property type="match status" value="1"/>
</dbReference>
<proteinExistence type="predicted"/>
<feature type="domain" description="N-acetyltransferase" evidence="1">
    <location>
        <begin position="25"/>
        <end position="153"/>
    </location>
</feature>
<protein>
    <submittedName>
        <fullName evidence="2">Acetyltransferase, GNAT family</fullName>
    </submittedName>
</protein>
<dbReference type="AlphaFoldDB" id="E3CE36"/>
<dbReference type="Proteomes" id="UP000003812">
    <property type="component" value="Unassembled WGS sequence"/>
</dbReference>
<dbReference type="Pfam" id="PF00583">
    <property type="entry name" value="Acetyltransf_1"/>
    <property type="match status" value="1"/>
</dbReference>
<dbReference type="GO" id="GO:0016747">
    <property type="term" value="F:acyltransferase activity, transferring groups other than amino-acyl groups"/>
    <property type="evidence" value="ECO:0007669"/>
    <property type="project" value="InterPro"/>
</dbReference>
<organism evidence="2 3">
    <name type="scientific">Streptococcus parasanguinis F0405</name>
    <dbReference type="NCBI Taxonomy" id="905067"/>
    <lineage>
        <taxon>Bacteria</taxon>
        <taxon>Bacillati</taxon>
        <taxon>Bacillota</taxon>
        <taxon>Bacilli</taxon>
        <taxon>Lactobacillales</taxon>
        <taxon>Streptococcaceae</taxon>
        <taxon>Streptococcus</taxon>
    </lineage>
</organism>
<dbReference type="EMBL" id="AEKM01000010">
    <property type="protein sequence ID" value="EFQ55032.1"/>
    <property type="molecule type" value="Genomic_DNA"/>
</dbReference>
<dbReference type="SUPFAM" id="SSF55729">
    <property type="entry name" value="Acyl-CoA N-acyltransferases (Nat)"/>
    <property type="match status" value="1"/>
</dbReference>
<sequence>MMKEKVRMNRIVDEQITLIPYYRNDAISLLWYQDSEVCKQVDNTDQIYDVTKLHKMYDYLTSHGSCYYIQYEGVLVGDVTLQDNSELSIVISKEYQNLQIGRRCITEMIQLAKEKEMVQVSAQIYPFNTQSQRMFLALGFQKVDEEWYEYKLF</sequence>
<accession>E3CE36</accession>
<dbReference type="Gene3D" id="3.40.630.30">
    <property type="match status" value="1"/>
</dbReference>
<evidence type="ECO:0000313" key="2">
    <source>
        <dbReference type="EMBL" id="EFQ55032.1"/>
    </source>
</evidence>
<name>E3CE36_STRPA</name>